<feature type="domain" description="MOSC" evidence="1">
    <location>
        <begin position="138"/>
        <end position="298"/>
    </location>
</feature>
<evidence type="ECO:0000313" key="3">
    <source>
        <dbReference type="Proteomes" id="UP000590811"/>
    </source>
</evidence>
<organism evidence="2 3">
    <name type="scientific">Terracoccus luteus</name>
    <dbReference type="NCBI Taxonomy" id="53356"/>
    <lineage>
        <taxon>Bacteria</taxon>
        <taxon>Bacillati</taxon>
        <taxon>Actinomycetota</taxon>
        <taxon>Actinomycetes</taxon>
        <taxon>Micrococcales</taxon>
        <taxon>Intrasporangiaceae</taxon>
        <taxon>Terracoccus</taxon>
    </lineage>
</organism>
<dbReference type="GO" id="GO:0030170">
    <property type="term" value="F:pyridoxal phosphate binding"/>
    <property type="evidence" value="ECO:0007669"/>
    <property type="project" value="InterPro"/>
</dbReference>
<dbReference type="GO" id="GO:0030151">
    <property type="term" value="F:molybdenum ion binding"/>
    <property type="evidence" value="ECO:0007669"/>
    <property type="project" value="InterPro"/>
</dbReference>
<evidence type="ECO:0000259" key="1">
    <source>
        <dbReference type="PROSITE" id="PS51340"/>
    </source>
</evidence>
<dbReference type="InterPro" id="IPR005303">
    <property type="entry name" value="MOCOS_middle"/>
</dbReference>
<dbReference type="Pfam" id="PF03476">
    <property type="entry name" value="MOSC_N"/>
    <property type="match status" value="1"/>
</dbReference>
<dbReference type="EMBL" id="JACHVT010000001">
    <property type="protein sequence ID" value="MBB2985274.1"/>
    <property type="molecule type" value="Genomic_DNA"/>
</dbReference>
<evidence type="ECO:0000313" key="2">
    <source>
        <dbReference type="EMBL" id="MBB2985274.1"/>
    </source>
</evidence>
<reference evidence="2 3" key="1">
    <citation type="submission" date="2020-08" db="EMBL/GenBank/DDBJ databases">
        <title>Genomic Encyclopedia of Type Strains, Phase IV (KMG-V): Genome sequencing to study the core and pangenomes of soil and plant-associated prokaryotes.</title>
        <authorList>
            <person name="Whitman W."/>
        </authorList>
    </citation>
    <scope>NUCLEOTIDE SEQUENCE [LARGE SCALE GENOMIC DNA]</scope>
    <source>
        <strain evidence="2 3">B3ACCR2</strain>
    </source>
</reference>
<gene>
    <name evidence="2" type="ORF">FHW14_000414</name>
</gene>
<name>A0A839PR15_9MICO</name>
<dbReference type="RefSeq" id="WP_253353983.1">
    <property type="nucleotide sequence ID" value="NZ_JACHVT010000001.1"/>
</dbReference>
<dbReference type="SUPFAM" id="SSF50800">
    <property type="entry name" value="PK beta-barrel domain-like"/>
    <property type="match status" value="1"/>
</dbReference>
<proteinExistence type="predicted"/>
<dbReference type="GO" id="GO:0003824">
    <property type="term" value="F:catalytic activity"/>
    <property type="evidence" value="ECO:0007669"/>
    <property type="project" value="InterPro"/>
</dbReference>
<dbReference type="PANTHER" id="PTHR14237">
    <property type="entry name" value="MOLYBDOPTERIN COFACTOR SULFURASE MOSC"/>
    <property type="match status" value="1"/>
</dbReference>
<dbReference type="Proteomes" id="UP000590811">
    <property type="component" value="Unassembled WGS sequence"/>
</dbReference>
<dbReference type="PROSITE" id="PS51340">
    <property type="entry name" value="MOSC"/>
    <property type="match status" value="1"/>
</dbReference>
<dbReference type="AlphaFoldDB" id="A0A839PR15"/>
<comment type="caution">
    <text evidence="2">The sequence shown here is derived from an EMBL/GenBank/DDBJ whole genome shotgun (WGS) entry which is preliminary data.</text>
</comment>
<dbReference type="InterPro" id="IPR011037">
    <property type="entry name" value="Pyrv_Knase-like_insert_dom_sf"/>
</dbReference>
<protein>
    <recommendedName>
        <fullName evidence="1">MOSC domain-containing protein</fullName>
    </recommendedName>
</protein>
<sequence length="298" mass="31525">MTPAPTSTRSTSAAAPSVVALHVHPVKSLAGVSVDAWPVDARGLVGDRHWAVVDTVGDKITAREARVMLGLRAVPLGDRAGAGIRLTDLTGDDDGDPLEVAAPVDGEPVAVGFSGMPVARAAGAVADEWLARRLGRPVRLVWQGEEHERPVRPEYGGRDGDRNSLSDAAPVHVTTEASLARLNDWVLEGARQRGEPAPDPLGHDRFRPNVVVAGGAPFAEDAWGAVSVGGVAFRTTMVTDRCVMTTVDRDTLEGSKEPIRTLARHRRWEGATWFGVRLTPVLPVPDGAVVRVGDPVVG</sequence>
<dbReference type="PANTHER" id="PTHR14237:SF19">
    <property type="entry name" value="MITOCHONDRIAL AMIDOXIME REDUCING COMPONENT 1"/>
    <property type="match status" value="1"/>
</dbReference>
<accession>A0A839PR15</accession>
<dbReference type="InterPro" id="IPR005302">
    <property type="entry name" value="MoCF_Sase_C"/>
</dbReference>
<dbReference type="Pfam" id="PF03473">
    <property type="entry name" value="MOSC"/>
    <property type="match status" value="1"/>
</dbReference>